<comment type="caution">
    <text evidence="2">The sequence shown here is derived from an EMBL/GenBank/DDBJ whole genome shotgun (WGS) entry which is preliminary data.</text>
</comment>
<reference evidence="2 3" key="1">
    <citation type="submission" date="2020-01" db="EMBL/GenBank/DDBJ databases">
        <title>Insect and environment-associated Actinomycetes.</title>
        <authorList>
            <person name="Currrie C."/>
            <person name="Chevrette M."/>
            <person name="Carlson C."/>
            <person name="Stubbendieck R."/>
            <person name="Wendt-Pienkowski E."/>
        </authorList>
    </citation>
    <scope>NUCLEOTIDE SEQUENCE [LARGE SCALE GENOMIC DNA]</scope>
    <source>
        <strain evidence="2 3">SID14438</strain>
    </source>
</reference>
<protein>
    <submittedName>
        <fullName evidence="2">ANTAR domain-containing protein</fullName>
    </submittedName>
</protein>
<gene>
    <name evidence="2" type="ORF">G3I39_04860</name>
</gene>
<evidence type="ECO:0000313" key="2">
    <source>
        <dbReference type="EMBL" id="NEB66390.1"/>
    </source>
</evidence>
<accession>A0A6N9V0J1</accession>
<evidence type="ECO:0000259" key="1">
    <source>
        <dbReference type="PROSITE" id="PS50921"/>
    </source>
</evidence>
<dbReference type="PROSITE" id="PS50921">
    <property type="entry name" value="ANTAR"/>
    <property type="match status" value="1"/>
</dbReference>
<name>A0A6N9V0J1_STRMI</name>
<dbReference type="GO" id="GO:0003723">
    <property type="term" value="F:RNA binding"/>
    <property type="evidence" value="ECO:0007669"/>
    <property type="project" value="InterPro"/>
</dbReference>
<evidence type="ECO:0000313" key="3">
    <source>
        <dbReference type="Proteomes" id="UP000471648"/>
    </source>
</evidence>
<dbReference type="InterPro" id="IPR036388">
    <property type="entry name" value="WH-like_DNA-bd_sf"/>
</dbReference>
<dbReference type="AlphaFoldDB" id="A0A6N9V0J1"/>
<dbReference type="Pfam" id="PF03861">
    <property type="entry name" value="ANTAR"/>
    <property type="match status" value="1"/>
</dbReference>
<dbReference type="InterPro" id="IPR005561">
    <property type="entry name" value="ANTAR"/>
</dbReference>
<dbReference type="Gene3D" id="1.10.10.10">
    <property type="entry name" value="Winged helix-like DNA-binding domain superfamily/Winged helix DNA-binding domain"/>
    <property type="match status" value="1"/>
</dbReference>
<sequence length="44" mass="5106">MHDLRANLRTRPLIAQAQGILQERYGLRDAETAFDLLRDSSQQH</sequence>
<proteinExistence type="predicted"/>
<organism evidence="2 3">
    <name type="scientific">Streptomyces microflavus</name>
    <name type="common">Streptomyces lipmanii</name>
    <dbReference type="NCBI Taxonomy" id="1919"/>
    <lineage>
        <taxon>Bacteria</taxon>
        <taxon>Bacillati</taxon>
        <taxon>Actinomycetota</taxon>
        <taxon>Actinomycetes</taxon>
        <taxon>Kitasatosporales</taxon>
        <taxon>Streptomycetaceae</taxon>
        <taxon>Streptomyces</taxon>
    </lineage>
</organism>
<feature type="non-terminal residue" evidence="2">
    <location>
        <position position="44"/>
    </location>
</feature>
<dbReference type="Proteomes" id="UP000471648">
    <property type="component" value="Unassembled WGS sequence"/>
</dbReference>
<dbReference type="EMBL" id="JAAGME010000222">
    <property type="protein sequence ID" value="NEB66390.1"/>
    <property type="molecule type" value="Genomic_DNA"/>
</dbReference>
<feature type="domain" description="ANTAR" evidence="1">
    <location>
        <begin position="1"/>
        <end position="44"/>
    </location>
</feature>